<dbReference type="InterPro" id="IPR036513">
    <property type="entry name" value="STAS_dom_sf"/>
</dbReference>
<dbReference type="GO" id="GO:0043856">
    <property type="term" value="F:anti-sigma factor antagonist activity"/>
    <property type="evidence" value="ECO:0007669"/>
    <property type="project" value="InterPro"/>
</dbReference>
<reference evidence="4" key="2">
    <citation type="submission" date="2020-09" db="EMBL/GenBank/DDBJ databases">
        <authorList>
            <person name="Sun Q."/>
            <person name="Sedlacek I."/>
        </authorList>
    </citation>
    <scope>NUCLEOTIDE SEQUENCE</scope>
    <source>
        <strain evidence="4">CCM 8711</strain>
    </source>
</reference>
<dbReference type="InterPro" id="IPR002645">
    <property type="entry name" value="STAS_dom"/>
</dbReference>
<dbReference type="SUPFAM" id="SSF52091">
    <property type="entry name" value="SpoIIaa-like"/>
    <property type="match status" value="1"/>
</dbReference>
<sequence length="109" mass="11914">MKVTVKQVDTNIIAAVEGSIDSKTAPDLQQSILPVISNTHKVILDLTEVTFVSSAGLRVLLMVYRQLKARDGKVVLVGVSEEIRDVMFMTGFIAFFDICPSVEEALSSK</sequence>
<reference evidence="4" key="1">
    <citation type="journal article" date="2014" name="Int. J. Syst. Evol. Microbiol.">
        <title>Complete genome sequence of Corynebacterium casei LMG S-19264T (=DSM 44701T), isolated from a smear-ripened cheese.</title>
        <authorList>
            <consortium name="US DOE Joint Genome Institute (JGI-PGF)"/>
            <person name="Walter F."/>
            <person name="Albersmeier A."/>
            <person name="Kalinowski J."/>
            <person name="Ruckert C."/>
        </authorList>
    </citation>
    <scope>NUCLEOTIDE SEQUENCE</scope>
    <source>
        <strain evidence="4">CCM 8711</strain>
    </source>
</reference>
<feature type="domain" description="STAS" evidence="3">
    <location>
        <begin position="1"/>
        <end position="109"/>
    </location>
</feature>
<organism evidence="4 5">
    <name type="scientific">Mucilaginibacter galii</name>
    <dbReference type="NCBI Taxonomy" id="2005073"/>
    <lineage>
        <taxon>Bacteria</taxon>
        <taxon>Pseudomonadati</taxon>
        <taxon>Bacteroidota</taxon>
        <taxon>Sphingobacteriia</taxon>
        <taxon>Sphingobacteriales</taxon>
        <taxon>Sphingobacteriaceae</taxon>
        <taxon>Mucilaginibacter</taxon>
    </lineage>
</organism>
<dbReference type="PROSITE" id="PS50801">
    <property type="entry name" value="STAS"/>
    <property type="match status" value="1"/>
</dbReference>
<dbReference type="Gene3D" id="3.30.750.24">
    <property type="entry name" value="STAS domain"/>
    <property type="match status" value="1"/>
</dbReference>
<dbReference type="NCBIfam" id="TIGR00377">
    <property type="entry name" value="ant_ant_sig"/>
    <property type="match status" value="1"/>
</dbReference>
<evidence type="ECO:0000313" key="5">
    <source>
        <dbReference type="Proteomes" id="UP000662074"/>
    </source>
</evidence>
<keyword evidence="5" id="KW-1185">Reference proteome</keyword>
<dbReference type="RefSeq" id="WP_188418196.1">
    <property type="nucleotide sequence ID" value="NZ_BMDO01000010.1"/>
</dbReference>
<dbReference type="CDD" id="cd07043">
    <property type="entry name" value="STAS_anti-anti-sigma_factors"/>
    <property type="match status" value="1"/>
</dbReference>
<comment type="caution">
    <text evidence="4">The sequence shown here is derived from an EMBL/GenBank/DDBJ whole genome shotgun (WGS) entry which is preliminary data.</text>
</comment>
<protein>
    <recommendedName>
        <fullName evidence="2">Anti-sigma factor antagonist</fullName>
    </recommendedName>
</protein>
<proteinExistence type="inferred from homology"/>
<dbReference type="PANTHER" id="PTHR33495">
    <property type="entry name" value="ANTI-SIGMA FACTOR ANTAGONIST TM_1081-RELATED-RELATED"/>
    <property type="match status" value="1"/>
</dbReference>
<dbReference type="InterPro" id="IPR003658">
    <property type="entry name" value="Anti-sigma_ant"/>
</dbReference>
<evidence type="ECO:0000256" key="1">
    <source>
        <dbReference type="ARBA" id="ARBA00009013"/>
    </source>
</evidence>
<evidence type="ECO:0000313" key="4">
    <source>
        <dbReference type="EMBL" id="GGI52084.1"/>
    </source>
</evidence>
<evidence type="ECO:0000259" key="3">
    <source>
        <dbReference type="PROSITE" id="PS50801"/>
    </source>
</evidence>
<evidence type="ECO:0000256" key="2">
    <source>
        <dbReference type="RuleBase" id="RU003749"/>
    </source>
</evidence>
<dbReference type="Pfam" id="PF01740">
    <property type="entry name" value="STAS"/>
    <property type="match status" value="1"/>
</dbReference>
<gene>
    <name evidence="4" type="ORF">GCM10011425_32960</name>
</gene>
<dbReference type="PANTHER" id="PTHR33495:SF14">
    <property type="entry name" value="ANTI-SIGMA FACTOR ANTAGONIST"/>
    <property type="match status" value="1"/>
</dbReference>
<dbReference type="EMBL" id="BMDO01000010">
    <property type="protein sequence ID" value="GGI52084.1"/>
    <property type="molecule type" value="Genomic_DNA"/>
</dbReference>
<dbReference type="AlphaFoldDB" id="A0A917N325"/>
<name>A0A917N325_9SPHI</name>
<comment type="similarity">
    <text evidence="1 2">Belongs to the anti-sigma-factor antagonist family.</text>
</comment>
<accession>A0A917N325</accession>
<dbReference type="Proteomes" id="UP000662074">
    <property type="component" value="Unassembled WGS sequence"/>
</dbReference>